<evidence type="ECO:0000256" key="1">
    <source>
        <dbReference type="SAM" id="MobiDB-lite"/>
    </source>
</evidence>
<feature type="region of interest" description="Disordered" evidence="1">
    <location>
        <begin position="1258"/>
        <end position="1311"/>
    </location>
</feature>
<keyword evidence="4" id="KW-1185">Reference proteome</keyword>
<gene>
    <name evidence="3" type="ORF">SAJA_10185</name>
</gene>
<dbReference type="PANTHER" id="PTHR38690">
    <property type="entry name" value="PROTEASE-RELATED"/>
    <property type="match status" value="1"/>
</dbReference>
<dbReference type="InterPro" id="IPR025263">
    <property type="entry name" value="YhdP_central"/>
</dbReference>
<name>A0A423PN68_9GAMM</name>
<dbReference type="Proteomes" id="UP000285310">
    <property type="component" value="Unassembled WGS sequence"/>
</dbReference>
<dbReference type="InParanoid" id="A0A423PN68"/>
<evidence type="ECO:0000313" key="3">
    <source>
        <dbReference type="EMBL" id="ROO26982.1"/>
    </source>
</evidence>
<dbReference type="Pfam" id="PF13116">
    <property type="entry name" value="YhdP"/>
    <property type="match status" value="1"/>
</dbReference>
<proteinExistence type="predicted"/>
<dbReference type="FunCoup" id="A0A423PN68">
    <property type="interactions" value="99"/>
</dbReference>
<organism evidence="3 4">
    <name type="scientific">Salinisphaera japonica YTM-1</name>
    <dbReference type="NCBI Taxonomy" id="1209778"/>
    <lineage>
        <taxon>Bacteria</taxon>
        <taxon>Pseudomonadati</taxon>
        <taxon>Pseudomonadota</taxon>
        <taxon>Gammaproteobacteria</taxon>
        <taxon>Salinisphaerales</taxon>
        <taxon>Salinisphaeraceae</taxon>
        <taxon>Salinisphaera</taxon>
    </lineage>
</organism>
<dbReference type="InterPro" id="IPR011836">
    <property type="entry name" value="YhdP"/>
</dbReference>
<evidence type="ECO:0000313" key="4">
    <source>
        <dbReference type="Proteomes" id="UP000285310"/>
    </source>
</evidence>
<reference evidence="3 4" key="1">
    <citation type="submission" date="2013-10" db="EMBL/GenBank/DDBJ databases">
        <title>Salinisphaera japonica YTM-1 Genome Sequencing.</title>
        <authorList>
            <person name="Lai Q."/>
            <person name="Li C."/>
            <person name="Shao Z."/>
        </authorList>
    </citation>
    <scope>NUCLEOTIDE SEQUENCE [LARGE SCALE GENOMIC DNA]</scope>
    <source>
        <strain evidence="3 4">YTM-1</strain>
    </source>
</reference>
<sequence>MIGLAVLLVLLVGAAVVGIPLADRFVPDYQDALIARLEQTLDADIDIDGLSLGISRQGPMVYLDDLAITHHGEQAPAFTAKHVGLAFSLLDLVRGQYIPDGIRLDTPKLTVLTDEGRPRLAHWPARDTGGFDLTRVAELRRRLGELIVADGQLTVVSERLPDGRARWQDIDIDISENAPGQLAASASADGPEWWQDISATGRLTGPVDPAAEAHWHVDIKGLNAPRLLSALADHDTAETRGNTRITFDGRWQDRGLHDTELRITQAPITTPASEPPETLVPGFTRHFVVTGGAGRDVVRIKSRDADAPGAFQARWSRADHTFKATTTDLAATRLARLAGWWQPALAGLTLDGDIRSVSVTKKPGQAVAASGVFDHIVLGNARYRIGPISGRLVHDGNDNTLVFDGADGRIVSERYLAEPLALTGLRGRIGWSATDAATRISLDDLALDSHEATLRAGGTVRLPAHGGAPVLDLALDLAAPDIPRLMDRLPQDPDLPNPKLRDWLDTAITRGTLDAGHIKIKGPADRFPFADPRPGEAFQAKLSGHDLDIGYKPGWPALQQTRGTLTLSGATLDLTIPNARINGVTVDTAHAHVADVREPILAVTGHVNNAPAPQMLSFLANSPLSKKFGPLLDAIDIKGDADLDLDLSLPLKPELGDISVDGKVTARGDRLIQQYLPAPIDDIRGTLAFDETGLVARALAGRVAGVPIDVDILPAPGNRQKIVARATPHLPADSDLLAHYLPPVWLGYVDGALPLRIAFSLGGKGAISPIKITSNLAGTAVELPAPADKDAETRMPVAVTVDTDAQRVIARVDDQRIDLAAQLDQEGVPERVTVRLGDRGQPLTAPPGKGLWIGGHATRIEAKGWFDVVRRVLYDTTGDDNKNTPADAEPDSAGAFSFLGSDITTDRLAIRDRYITDASMRAVPLRAGNGWRVDFDGPDSQGQATYTMGPTRQQRAPVAIDGSFKRVVVHTDTAEQAAAKDAAPANSSSLVWPDLSPTDLPALSLYVADFEVDDTAFGALHTDARVTDNGWSLDRFELAGGALTGRVAADWQLERDITSAGARAKLEGHGLSRLIRIFGFKAPVQAEKTRVDADLSIAPNVAGLDLLHLNGRMDLAMDDGTLLSVEPGPGRLLGLFNLYVLPRRLTLNFRDVVDKGLAFDKARAAFVIRNGQAYSRKAMITTPSSNIEISGRIGLATRDYNERVSIKPKIGSGVAIASAVIGGPAIGAAVFAVQKLLEKPLSEISAVSYRLKGSWDDPQIVEPHAEGQPEGQAQSDADNPADNTAESETQEDKGNAVSEAASSEHSDATAG</sequence>
<protein>
    <recommendedName>
        <fullName evidence="2">YhdP central domain-containing protein</fullName>
    </recommendedName>
</protein>
<evidence type="ECO:0000259" key="2">
    <source>
        <dbReference type="Pfam" id="PF13116"/>
    </source>
</evidence>
<dbReference type="EMBL" id="AYKG01000031">
    <property type="protein sequence ID" value="ROO26982.1"/>
    <property type="molecule type" value="Genomic_DNA"/>
</dbReference>
<accession>A0A423PN68</accession>
<dbReference type="PANTHER" id="PTHR38690:SF1">
    <property type="entry name" value="PROTEASE"/>
    <property type="match status" value="1"/>
</dbReference>
<comment type="caution">
    <text evidence="3">The sequence shown here is derived from an EMBL/GenBank/DDBJ whole genome shotgun (WGS) entry which is preliminary data.</text>
</comment>
<feature type="domain" description="YhdP central" evidence="2">
    <location>
        <begin position="5"/>
        <end position="1260"/>
    </location>
</feature>
<feature type="compositionally biased region" description="Basic and acidic residues" evidence="1">
    <location>
        <begin position="1302"/>
        <end position="1311"/>
    </location>
</feature>
<feature type="compositionally biased region" description="Polar residues" evidence="1">
    <location>
        <begin position="1271"/>
        <end position="1287"/>
    </location>
</feature>